<dbReference type="PANTHER" id="PTHR38445:SF9">
    <property type="entry name" value="HTH-TYPE TRANSCRIPTIONAL REPRESSOR YTRA"/>
    <property type="match status" value="1"/>
</dbReference>
<evidence type="ECO:0000256" key="3">
    <source>
        <dbReference type="ARBA" id="ARBA00023163"/>
    </source>
</evidence>
<proteinExistence type="predicted"/>
<keyword evidence="3" id="KW-0804">Transcription</keyword>
<dbReference type="Proteomes" id="UP000185772">
    <property type="component" value="Unassembled WGS sequence"/>
</dbReference>
<dbReference type="PANTHER" id="PTHR38445">
    <property type="entry name" value="HTH-TYPE TRANSCRIPTIONAL REPRESSOR YTRA"/>
    <property type="match status" value="1"/>
</dbReference>
<evidence type="ECO:0000313" key="5">
    <source>
        <dbReference type="EMBL" id="OLO53384.1"/>
    </source>
</evidence>
<name>A0A1Q8VYB3_9ACTO</name>
<dbReference type="InterPro" id="IPR036388">
    <property type="entry name" value="WH-like_DNA-bd_sf"/>
</dbReference>
<gene>
    <name evidence="5" type="ORF">BKH27_06560</name>
</gene>
<evidence type="ECO:0000313" key="6">
    <source>
        <dbReference type="Proteomes" id="UP000185772"/>
    </source>
</evidence>
<dbReference type="InterPro" id="IPR000524">
    <property type="entry name" value="Tscrpt_reg_HTH_GntR"/>
</dbReference>
<organism evidence="5 6">
    <name type="scientific">Actinomyces oris</name>
    <dbReference type="NCBI Taxonomy" id="544580"/>
    <lineage>
        <taxon>Bacteria</taxon>
        <taxon>Bacillati</taxon>
        <taxon>Actinomycetota</taxon>
        <taxon>Actinomycetes</taxon>
        <taxon>Actinomycetales</taxon>
        <taxon>Actinomycetaceae</taxon>
        <taxon>Actinomyces</taxon>
    </lineage>
</organism>
<dbReference type="GO" id="GO:0003700">
    <property type="term" value="F:DNA-binding transcription factor activity"/>
    <property type="evidence" value="ECO:0007669"/>
    <property type="project" value="InterPro"/>
</dbReference>
<accession>A0A1Q8VYB3</accession>
<dbReference type="InterPro" id="IPR036390">
    <property type="entry name" value="WH_DNA-bd_sf"/>
</dbReference>
<feature type="domain" description="HTH gntR-type" evidence="4">
    <location>
        <begin position="7"/>
        <end position="75"/>
    </location>
</feature>
<comment type="caution">
    <text evidence="5">The sequence shown here is derived from an EMBL/GenBank/DDBJ whole genome shotgun (WGS) entry which is preliminary data.</text>
</comment>
<dbReference type="EMBL" id="MSKM01000020">
    <property type="protein sequence ID" value="OLO53384.1"/>
    <property type="molecule type" value="Genomic_DNA"/>
</dbReference>
<dbReference type="Gene3D" id="1.10.10.10">
    <property type="entry name" value="Winged helix-like DNA-binding domain superfamily/Winged helix DNA-binding domain"/>
    <property type="match status" value="1"/>
</dbReference>
<dbReference type="Pfam" id="PF00392">
    <property type="entry name" value="GntR"/>
    <property type="match status" value="1"/>
</dbReference>
<reference evidence="5 6" key="1">
    <citation type="submission" date="2016-12" db="EMBL/GenBank/DDBJ databases">
        <title>Genomic comparison of strains in the 'Actinomyces naeslundii' group.</title>
        <authorList>
            <person name="Mughal S.R."/>
            <person name="Do T."/>
            <person name="Gilbert S.C."/>
            <person name="Witherden E.A."/>
            <person name="Didelot X."/>
            <person name="Beighton D."/>
        </authorList>
    </citation>
    <scope>NUCLEOTIDE SEQUENCE [LARGE SCALE GENOMIC DNA]</scope>
    <source>
        <strain evidence="5 6">MMRCO6-1</strain>
    </source>
</reference>
<dbReference type="RefSeq" id="WP_070659477.1">
    <property type="nucleotide sequence ID" value="NZ_MSKM01000020.1"/>
</dbReference>
<dbReference type="PROSITE" id="PS50949">
    <property type="entry name" value="HTH_GNTR"/>
    <property type="match status" value="1"/>
</dbReference>
<evidence type="ECO:0000256" key="1">
    <source>
        <dbReference type="ARBA" id="ARBA00023015"/>
    </source>
</evidence>
<dbReference type="GO" id="GO:0003677">
    <property type="term" value="F:DNA binding"/>
    <property type="evidence" value="ECO:0007669"/>
    <property type="project" value="UniProtKB-KW"/>
</dbReference>
<dbReference type="AlphaFoldDB" id="A0A1Q8VYB3"/>
<evidence type="ECO:0000256" key="2">
    <source>
        <dbReference type="ARBA" id="ARBA00023125"/>
    </source>
</evidence>
<dbReference type="CDD" id="cd07377">
    <property type="entry name" value="WHTH_GntR"/>
    <property type="match status" value="1"/>
</dbReference>
<keyword evidence="1" id="KW-0805">Transcription regulation</keyword>
<dbReference type="SMART" id="SM00345">
    <property type="entry name" value="HTH_GNTR"/>
    <property type="match status" value="1"/>
</dbReference>
<evidence type="ECO:0000259" key="4">
    <source>
        <dbReference type="PROSITE" id="PS50949"/>
    </source>
</evidence>
<protein>
    <submittedName>
        <fullName evidence="5">GntR family transcriptional regulator</fullName>
    </submittedName>
</protein>
<keyword evidence="2" id="KW-0238">DNA-binding</keyword>
<dbReference type="SUPFAM" id="SSF46785">
    <property type="entry name" value="Winged helix' DNA-binding domain"/>
    <property type="match status" value="1"/>
</dbReference>
<sequence>MDLDDSRPIWVQLANDFRHRIVSGQWPPGSKVPSVRELAASSGVNPNTVQRALGALDSEGLTAAERTAGRFVTTRASAIDSVRRSLASGATDSYIDTLTAIGMDLDQTAALLTERWWAPDRQGHQTTGDAS</sequence>